<dbReference type="GO" id="GO:0006284">
    <property type="term" value="P:base-excision repair"/>
    <property type="evidence" value="ECO:0007669"/>
    <property type="project" value="TreeGrafter"/>
</dbReference>
<feature type="binding site" evidence="6">
    <location>
        <position position="192"/>
    </location>
    <ligand>
        <name>Mg(2+)</name>
        <dbReference type="ChEBI" id="CHEBI:18420"/>
        <label>1</label>
    </ligand>
</feature>
<dbReference type="STRING" id="1314778.A0A5C3PDI1"/>
<feature type="region of interest" description="Disordered" evidence="8">
    <location>
        <begin position="1"/>
        <end position="34"/>
    </location>
</feature>
<evidence type="ECO:0000256" key="5">
    <source>
        <dbReference type="PIRSR" id="PIRSR604808-1"/>
    </source>
</evidence>
<organism evidence="10 11">
    <name type="scientific">Polyporus arcularius HHB13444</name>
    <dbReference type="NCBI Taxonomy" id="1314778"/>
    <lineage>
        <taxon>Eukaryota</taxon>
        <taxon>Fungi</taxon>
        <taxon>Dikarya</taxon>
        <taxon>Basidiomycota</taxon>
        <taxon>Agaricomycotina</taxon>
        <taxon>Agaricomycetes</taxon>
        <taxon>Polyporales</taxon>
        <taxon>Polyporaceae</taxon>
        <taxon>Polyporus</taxon>
    </lineage>
</organism>
<evidence type="ECO:0000259" key="9">
    <source>
        <dbReference type="Pfam" id="PF03372"/>
    </source>
</evidence>
<dbReference type="InParanoid" id="A0A5C3PDI1"/>
<feature type="non-terminal residue" evidence="10">
    <location>
        <position position="445"/>
    </location>
</feature>
<keyword evidence="2 6" id="KW-0479">Metal-binding</keyword>
<feature type="site" description="Important for catalytic activity" evidence="7">
    <location>
        <position position="251"/>
    </location>
</feature>
<dbReference type="PANTHER" id="PTHR22748:SF4">
    <property type="entry name" value="DNA-(APURINIC OR APYRIMIDINIC SITE) ENDONUCLEASE 2"/>
    <property type="match status" value="1"/>
</dbReference>
<feature type="active site" description="Proton acceptor" evidence="5">
    <location>
        <position position="277"/>
    </location>
</feature>
<dbReference type="GO" id="GO:0005634">
    <property type="term" value="C:nucleus"/>
    <property type="evidence" value="ECO:0007669"/>
    <property type="project" value="TreeGrafter"/>
</dbReference>
<feature type="binding site" evidence="6">
    <location>
        <position position="276"/>
    </location>
    <ligand>
        <name>Mg(2+)</name>
        <dbReference type="ChEBI" id="CHEBI:18420"/>
        <label>1</label>
    </ligand>
</feature>
<feature type="active site" evidence="5">
    <location>
        <position position="157"/>
    </location>
</feature>
<dbReference type="GO" id="GO:0003906">
    <property type="term" value="F:DNA-(apurinic or apyrimidinic site) endonuclease activity"/>
    <property type="evidence" value="ECO:0007669"/>
    <property type="project" value="TreeGrafter"/>
</dbReference>
<feature type="site" description="Interaction with DNA substrate" evidence="7">
    <location>
        <position position="277"/>
    </location>
</feature>
<comment type="cofactor">
    <cofactor evidence="6">
        <name>Mg(2+)</name>
        <dbReference type="ChEBI" id="CHEBI:18420"/>
    </cofactor>
    <cofactor evidence="6">
        <name>Mn(2+)</name>
        <dbReference type="ChEBI" id="CHEBI:29035"/>
    </cofactor>
    <text evidence="6">Probably binds two magnesium or manganese ions per subunit.</text>
</comment>
<keyword evidence="11" id="KW-1185">Reference proteome</keyword>
<dbReference type="Gene3D" id="3.60.10.10">
    <property type="entry name" value="Endonuclease/exonuclease/phosphatase"/>
    <property type="match status" value="1"/>
</dbReference>
<accession>A0A5C3PDI1</accession>
<dbReference type="AlphaFoldDB" id="A0A5C3PDI1"/>
<dbReference type="PANTHER" id="PTHR22748">
    <property type="entry name" value="AP ENDONUCLEASE"/>
    <property type="match status" value="1"/>
</dbReference>
<protein>
    <submittedName>
        <fullName evidence="10">DNase I-like protein</fullName>
    </submittedName>
</protein>
<dbReference type="GO" id="GO:0046872">
    <property type="term" value="F:metal ion binding"/>
    <property type="evidence" value="ECO:0007669"/>
    <property type="project" value="UniProtKB-KW"/>
</dbReference>
<reference evidence="10 11" key="1">
    <citation type="journal article" date="2019" name="Nat. Ecol. Evol.">
        <title>Megaphylogeny resolves global patterns of mushroom evolution.</title>
        <authorList>
            <person name="Varga T."/>
            <person name="Krizsan K."/>
            <person name="Foldi C."/>
            <person name="Dima B."/>
            <person name="Sanchez-Garcia M."/>
            <person name="Sanchez-Ramirez S."/>
            <person name="Szollosi G.J."/>
            <person name="Szarkandi J.G."/>
            <person name="Papp V."/>
            <person name="Albert L."/>
            <person name="Andreopoulos W."/>
            <person name="Angelini C."/>
            <person name="Antonin V."/>
            <person name="Barry K.W."/>
            <person name="Bougher N.L."/>
            <person name="Buchanan P."/>
            <person name="Buyck B."/>
            <person name="Bense V."/>
            <person name="Catcheside P."/>
            <person name="Chovatia M."/>
            <person name="Cooper J."/>
            <person name="Damon W."/>
            <person name="Desjardin D."/>
            <person name="Finy P."/>
            <person name="Geml J."/>
            <person name="Haridas S."/>
            <person name="Hughes K."/>
            <person name="Justo A."/>
            <person name="Karasinski D."/>
            <person name="Kautmanova I."/>
            <person name="Kiss B."/>
            <person name="Kocsube S."/>
            <person name="Kotiranta H."/>
            <person name="LaButti K.M."/>
            <person name="Lechner B.E."/>
            <person name="Liimatainen K."/>
            <person name="Lipzen A."/>
            <person name="Lukacs Z."/>
            <person name="Mihaltcheva S."/>
            <person name="Morgado L.N."/>
            <person name="Niskanen T."/>
            <person name="Noordeloos M.E."/>
            <person name="Ohm R.A."/>
            <person name="Ortiz-Santana B."/>
            <person name="Ovrebo C."/>
            <person name="Racz N."/>
            <person name="Riley R."/>
            <person name="Savchenko A."/>
            <person name="Shiryaev A."/>
            <person name="Soop K."/>
            <person name="Spirin V."/>
            <person name="Szebenyi C."/>
            <person name="Tomsovsky M."/>
            <person name="Tulloss R.E."/>
            <person name="Uehling J."/>
            <person name="Grigoriev I.V."/>
            <person name="Vagvolgyi C."/>
            <person name="Papp T."/>
            <person name="Martin F.M."/>
            <person name="Miettinen O."/>
            <person name="Hibbett D.S."/>
            <person name="Nagy L.G."/>
        </authorList>
    </citation>
    <scope>NUCLEOTIDE SEQUENCE [LARGE SCALE GENOMIC DNA]</scope>
    <source>
        <strain evidence="10 11">HHB13444</strain>
    </source>
</reference>
<evidence type="ECO:0000256" key="8">
    <source>
        <dbReference type="SAM" id="MobiDB-lite"/>
    </source>
</evidence>
<dbReference type="GO" id="GO:0008311">
    <property type="term" value="F:double-stranded DNA 3'-5' DNA exonuclease activity"/>
    <property type="evidence" value="ECO:0007669"/>
    <property type="project" value="TreeGrafter"/>
</dbReference>
<feature type="active site" description="Proton donor/acceptor" evidence="5">
    <location>
        <position position="190"/>
    </location>
</feature>
<dbReference type="Proteomes" id="UP000308197">
    <property type="component" value="Unassembled WGS sequence"/>
</dbReference>
<evidence type="ECO:0000256" key="6">
    <source>
        <dbReference type="PIRSR" id="PIRSR604808-2"/>
    </source>
</evidence>
<evidence type="ECO:0000256" key="4">
    <source>
        <dbReference type="ARBA" id="ARBA00022842"/>
    </source>
</evidence>
<feature type="domain" description="Endonuclease/exonuclease/phosphatase" evidence="9">
    <location>
        <begin position="60"/>
        <end position="277"/>
    </location>
</feature>
<evidence type="ECO:0000256" key="7">
    <source>
        <dbReference type="PIRSR" id="PIRSR604808-3"/>
    </source>
</evidence>
<evidence type="ECO:0000313" key="10">
    <source>
        <dbReference type="EMBL" id="TFK86290.1"/>
    </source>
</evidence>
<dbReference type="CDD" id="cd09076">
    <property type="entry name" value="L1-EN"/>
    <property type="match status" value="1"/>
</dbReference>
<dbReference type="InterPro" id="IPR036691">
    <property type="entry name" value="Endo/exonu/phosph_ase_sf"/>
</dbReference>
<gene>
    <name evidence="10" type="ORF">K466DRAFT_493112</name>
</gene>
<name>A0A5C3PDI1_9APHY</name>
<comment type="similarity">
    <text evidence="1">Belongs to the DNA repair enzymes AP/ExoA family.</text>
</comment>
<dbReference type="Pfam" id="PF03372">
    <property type="entry name" value="Exo_endo_phos"/>
    <property type="match status" value="1"/>
</dbReference>
<keyword evidence="6" id="KW-0464">Manganese</keyword>
<evidence type="ECO:0000313" key="11">
    <source>
        <dbReference type="Proteomes" id="UP000308197"/>
    </source>
</evidence>
<dbReference type="GO" id="GO:0008081">
    <property type="term" value="F:phosphoric diester hydrolase activity"/>
    <property type="evidence" value="ECO:0007669"/>
    <property type="project" value="TreeGrafter"/>
</dbReference>
<evidence type="ECO:0000256" key="3">
    <source>
        <dbReference type="ARBA" id="ARBA00022801"/>
    </source>
</evidence>
<proteinExistence type="inferred from homology"/>
<feature type="binding site" evidence="6">
    <location>
        <position position="277"/>
    </location>
    <ligand>
        <name>Mg(2+)</name>
        <dbReference type="ChEBI" id="CHEBI:18420"/>
        <label>1</label>
    </ligand>
</feature>
<sequence>MAGLGGSSRGSGPRDSGGDGARAAGRHATSTRTRARLSVATLNMRGTGLLRQDGSSDKWLLINQLMRDKRIAVLAVQEAHLTQERVDNLNTLFAASLLIVASADPANPTAARGVATVFNRRLVNADTVKSTVTVPGRAMLTEFAWSKGAVLRIENIYAPNNMTENGEFWGTLKLQWEARPSRRPDLVLGDFNVVAEPLDRLPARGDSAEATASLNELMSTANMSDAWRMIHDRKREYTYLQVATNSQSRIDRAYVSRAKSGCVVDVRHEDTGVPTDHRMVVVDLANYDAPFVGMGRWRMHSMLLTDKEYLKQIQQRGMRLQNDMSQLGERTDDVSVQTLYETFKKDVSAMAKDRARSRVPKMERRIEGLRKAREHILNPARDSGTASHEQETRETEARAEAALLQDSIAKLEIKRFGHKRHAVAARDWLEGETICKYWTRVNAAP</sequence>
<keyword evidence="3" id="KW-0378">Hydrolase</keyword>
<dbReference type="EMBL" id="ML211206">
    <property type="protein sequence ID" value="TFK86290.1"/>
    <property type="molecule type" value="Genomic_DNA"/>
</dbReference>
<feature type="region of interest" description="Disordered" evidence="8">
    <location>
        <begin position="376"/>
        <end position="396"/>
    </location>
</feature>
<dbReference type="SUPFAM" id="SSF56219">
    <property type="entry name" value="DNase I-like"/>
    <property type="match status" value="1"/>
</dbReference>
<feature type="binding site" evidence="6">
    <location>
        <position position="190"/>
    </location>
    <ligand>
        <name>Mg(2+)</name>
        <dbReference type="ChEBI" id="CHEBI:18420"/>
        <label>1</label>
    </ligand>
</feature>
<evidence type="ECO:0000256" key="1">
    <source>
        <dbReference type="ARBA" id="ARBA00007092"/>
    </source>
</evidence>
<dbReference type="InterPro" id="IPR004808">
    <property type="entry name" value="AP_endonuc_1"/>
</dbReference>
<evidence type="ECO:0000256" key="2">
    <source>
        <dbReference type="ARBA" id="ARBA00022723"/>
    </source>
</evidence>
<feature type="site" description="Transition state stabilizer" evidence="7">
    <location>
        <position position="192"/>
    </location>
</feature>
<dbReference type="InterPro" id="IPR005135">
    <property type="entry name" value="Endo/exonuclease/phosphatase"/>
</dbReference>
<keyword evidence="4 6" id="KW-0460">Magnesium</keyword>